<keyword evidence="2" id="KW-1017">Isopeptide bond</keyword>
<keyword evidence="15" id="KW-1185">Reference proteome</keyword>
<dbReference type="SUPFAM" id="SSF57667">
    <property type="entry name" value="beta-beta-alpha zinc fingers"/>
    <property type="match status" value="1"/>
</dbReference>
<keyword evidence="4" id="KW-0677">Repeat</keyword>
<evidence type="ECO:0000256" key="5">
    <source>
        <dbReference type="ARBA" id="ARBA00022771"/>
    </source>
</evidence>
<dbReference type="PROSITE" id="PS50157">
    <property type="entry name" value="ZINC_FINGER_C2H2_2"/>
    <property type="match status" value="3"/>
</dbReference>
<evidence type="ECO:0000256" key="11">
    <source>
        <dbReference type="PROSITE-ProRule" id="PRU00042"/>
    </source>
</evidence>
<dbReference type="PROSITE" id="PS00028">
    <property type="entry name" value="ZINC_FINGER_C2H2_1"/>
    <property type="match status" value="2"/>
</dbReference>
<dbReference type="Proteomes" id="UP000311919">
    <property type="component" value="Unassembled WGS sequence"/>
</dbReference>
<evidence type="ECO:0000313" key="14">
    <source>
        <dbReference type="EMBL" id="TNN11978.1"/>
    </source>
</evidence>
<dbReference type="GO" id="GO:0000978">
    <property type="term" value="F:RNA polymerase II cis-regulatory region sequence-specific DNA binding"/>
    <property type="evidence" value="ECO:0007669"/>
    <property type="project" value="TreeGrafter"/>
</dbReference>
<dbReference type="GO" id="GO:0003700">
    <property type="term" value="F:DNA-binding transcription factor activity"/>
    <property type="evidence" value="ECO:0007669"/>
    <property type="project" value="TreeGrafter"/>
</dbReference>
<dbReference type="GO" id="GO:0006357">
    <property type="term" value="P:regulation of transcription by RNA polymerase II"/>
    <property type="evidence" value="ECO:0007669"/>
    <property type="project" value="TreeGrafter"/>
</dbReference>
<dbReference type="InterPro" id="IPR051497">
    <property type="entry name" value="Dev/Hematopoietic_TF"/>
</dbReference>
<dbReference type="SMART" id="SM00355">
    <property type="entry name" value="ZnF_C2H2"/>
    <property type="match status" value="3"/>
</dbReference>
<gene>
    <name evidence="14" type="ORF">EWB00_004222</name>
</gene>
<organism evidence="14 15">
    <name type="scientific">Schistosoma japonicum</name>
    <name type="common">Blood fluke</name>
    <dbReference type="NCBI Taxonomy" id="6182"/>
    <lineage>
        <taxon>Eukaryota</taxon>
        <taxon>Metazoa</taxon>
        <taxon>Spiralia</taxon>
        <taxon>Lophotrochozoa</taxon>
        <taxon>Platyhelminthes</taxon>
        <taxon>Trematoda</taxon>
        <taxon>Digenea</taxon>
        <taxon>Strigeidida</taxon>
        <taxon>Schistosomatoidea</taxon>
        <taxon>Schistosomatidae</taxon>
        <taxon>Schistosoma</taxon>
    </lineage>
</organism>
<dbReference type="EMBL" id="SKCS01000280">
    <property type="protein sequence ID" value="TNN11978.1"/>
    <property type="molecule type" value="Genomic_DNA"/>
</dbReference>
<dbReference type="Gene3D" id="3.30.160.60">
    <property type="entry name" value="Classic Zinc Finger"/>
    <property type="match status" value="2"/>
</dbReference>
<evidence type="ECO:0000259" key="13">
    <source>
        <dbReference type="PROSITE" id="PS50157"/>
    </source>
</evidence>
<name>A0A4Z2D6B7_SCHJA</name>
<dbReference type="FunFam" id="3.30.160.60:FF:000046">
    <property type="entry name" value="Putative B-cell lymphoma/leukemia 11A"/>
    <property type="match status" value="1"/>
</dbReference>
<evidence type="ECO:0000256" key="1">
    <source>
        <dbReference type="ARBA" id="ARBA00004123"/>
    </source>
</evidence>
<proteinExistence type="predicted"/>
<dbReference type="GO" id="GO:0005634">
    <property type="term" value="C:nucleus"/>
    <property type="evidence" value="ECO:0007669"/>
    <property type="project" value="UniProtKB-SubCell"/>
</dbReference>
<dbReference type="InterPro" id="IPR056438">
    <property type="entry name" value="Znf-C2H2_CTCF"/>
</dbReference>
<protein>
    <submittedName>
        <fullName evidence="14">B-cell lymphoma/leukemia 11B</fullName>
    </submittedName>
</protein>
<evidence type="ECO:0000256" key="3">
    <source>
        <dbReference type="ARBA" id="ARBA00022723"/>
    </source>
</evidence>
<feature type="compositionally biased region" description="Low complexity" evidence="12">
    <location>
        <begin position="345"/>
        <end position="378"/>
    </location>
</feature>
<evidence type="ECO:0000256" key="8">
    <source>
        <dbReference type="ARBA" id="ARBA00023015"/>
    </source>
</evidence>
<dbReference type="GO" id="GO:0008270">
    <property type="term" value="F:zinc ion binding"/>
    <property type="evidence" value="ECO:0007669"/>
    <property type="project" value="UniProtKB-KW"/>
</dbReference>
<reference evidence="14 15" key="1">
    <citation type="submission" date="2019-03" db="EMBL/GenBank/DDBJ databases">
        <title>An improved genome assembly of the fluke Schistosoma japonicum.</title>
        <authorList>
            <person name="Hu W."/>
            <person name="Luo F."/>
            <person name="Yin M."/>
            <person name="Mo X."/>
            <person name="Sun C."/>
            <person name="Wu Q."/>
            <person name="Zhu B."/>
            <person name="Xiang M."/>
            <person name="Wang J."/>
            <person name="Wang Y."/>
            <person name="Zhang T."/>
            <person name="Xu B."/>
            <person name="Zheng H."/>
            <person name="Feng Z."/>
        </authorList>
    </citation>
    <scope>NUCLEOTIDE SEQUENCE [LARGE SCALE GENOMIC DNA]</scope>
    <source>
        <strain evidence="14">HuSjv2</strain>
        <tissue evidence="14">Worms</tissue>
    </source>
</reference>
<dbReference type="PANTHER" id="PTHR45993:SF6">
    <property type="entry name" value="C2H2-TYPE DOMAIN-CONTAINING PROTEIN"/>
    <property type="match status" value="1"/>
</dbReference>
<keyword evidence="3" id="KW-0479">Metal-binding</keyword>
<dbReference type="FunFam" id="3.30.160.60:FF:001175">
    <property type="entry name" value="Zinc finger, C2H2 type"/>
    <property type="match status" value="1"/>
</dbReference>
<evidence type="ECO:0000256" key="6">
    <source>
        <dbReference type="ARBA" id="ARBA00022833"/>
    </source>
</evidence>
<dbReference type="OrthoDB" id="10046198at2759"/>
<feature type="region of interest" description="Disordered" evidence="12">
    <location>
        <begin position="342"/>
        <end position="380"/>
    </location>
</feature>
<evidence type="ECO:0000256" key="12">
    <source>
        <dbReference type="SAM" id="MobiDB-lite"/>
    </source>
</evidence>
<evidence type="ECO:0000256" key="10">
    <source>
        <dbReference type="ARBA" id="ARBA00023242"/>
    </source>
</evidence>
<keyword evidence="10" id="KW-0539">Nucleus</keyword>
<evidence type="ECO:0000256" key="7">
    <source>
        <dbReference type="ARBA" id="ARBA00022843"/>
    </source>
</evidence>
<dbReference type="PANTHER" id="PTHR45993">
    <property type="entry name" value="B-CELL LYMPHOMA/LEUKEMIA 11"/>
    <property type="match status" value="1"/>
</dbReference>
<evidence type="ECO:0000256" key="4">
    <source>
        <dbReference type="ARBA" id="ARBA00022737"/>
    </source>
</evidence>
<keyword evidence="7" id="KW-0832">Ubl conjugation</keyword>
<dbReference type="Pfam" id="PF00096">
    <property type="entry name" value="zf-C2H2"/>
    <property type="match status" value="2"/>
</dbReference>
<evidence type="ECO:0000256" key="9">
    <source>
        <dbReference type="ARBA" id="ARBA00023163"/>
    </source>
</evidence>
<keyword evidence="5 11" id="KW-0863">Zinc-finger</keyword>
<dbReference type="Pfam" id="PF23611">
    <property type="entry name" value="zf-C2H2_16"/>
    <property type="match status" value="1"/>
</dbReference>
<comment type="subcellular location">
    <subcellularLocation>
        <location evidence="1">Nucleus</location>
    </subcellularLocation>
</comment>
<keyword evidence="8" id="KW-0805">Transcription regulation</keyword>
<feature type="domain" description="C2H2-type" evidence="13">
    <location>
        <begin position="474"/>
        <end position="511"/>
    </location>
</feature>
<sequence>MQSQKFNPITEYSSFTNPLTQHHSSAFSIPSPLNKTRNSIKSASTYQNLSDKSIEHIERNLNNNNNSTNNYNETHIPLFLKTYTDELKDVHQTFNVQLENSISNDNKSMLPSIRETFLHYYWTYYYEELIHSIKKQFKMTNNDLFVPEKLKTVNFIKSINTTNSNQCNNQQIDNVKHNKFCIPEHIKFENVCITSQHTTKNYLSTTQRTMNTMLQQENELTNHKLCNINHNEERNFVQMINHQNSLTRIPSFSVNGNFDTTEKNYLGSNKQNIIEATDKQMNVNQSNNISNYSNMHNPSGINKRMRLHRNLHPVYSPPVVRMYNDVIEANVNCDRVSELRKYSSSKRQSSLSSSSPSSSSSSSTPTINTSFSNNTPSTQASVIVTPQKKLSRSLPLSSFDNVNSLITTKRDIKRNDTCEYCGKIFKNCSNLTVHRRSHTGEKPYQCKLCNYACAQSSKLTRHMKTHGKDGKPRYLCKYCHTPFIVPSTLEKHMRKCMYAKHLLVSHSAARHKQQMLKQYSPGKFIPSWLVAAAAVSSSSISSARIDTIEGDGNSLVNFKLNNSKKCKSCLYQLNKLSNKIMNSPIHYLPSLLQSTEKHSVGESIPLYNDSQFKYFANNQKMYKQSQSSYPLTTECYKYFTEVTGNTNKHDNSHLFSSLNHISSVKQQSVFNLDHSIMPPPRVPNPLPRFSSTFVDTIKKTYFQLHRLH</sequence>
<dbReference type="InterPro" id="IPR036236">
    <property type="entry name" value="Znf_C2H2_sf"/>
</dbReference>
<keyword evidence="6" id="KW-0862">Zinc</keyword>
<feature type="domain" description="C2H2-type" evidence="13">
    <location>
        <begin position="444"/>
        <end position="471"/>
    </location>
</feature>
<comment type="caution">
    <text evidence="14">The sequence shown here is derived from an EMBL/GenBank/DDBJ whole genome shotgun (WGS) entry which is preliminary data.</text>
</comment>
<dbReference type="InterPro" id="IPR013087">
    <property type="entry name" value="Znf_C2H2_type"/>
</dbReference>
<dbReference type="AlphaFoldDB" id="A0A4Z2D6B7"/>
<evidence type="ECO:0000313" key="15">
    <source>
        <dbReference type="Proteomes" id="UP000311919"/>
    </source>
</evidence>
<keyword evidence="9" id="KW-0804">Transcription</keyword>
<feature type="domain" description="C2H2-type" evidence="13">
    <location>
        <begin position="416"/>
        <end position="443"/>
    </location>
</feature>
<dbReference type="STRING" id="6182.A0A4Z2D6B7"/>
<accession>A0A4Z2D6B7</accession>
<evidence type="ECO:0000256" key="2">
    <source>
        <dbReference type="ARBA" id="ARBA00022499"/>
    </source>
</evidence>